<evidence type="ECO:0000313" key="2">
    <source>
        <dbReference type="EMBL" id="QSQ22140.1"/>
    </source>
</evidence>
<dbReference type="Proteomes" id="UP000662747">
    <property type="component" value="Chromosome"/>
</dbReference>
<reference evidence="2 3" key="1">
    <citation type="submission" date="2021-02" db="EMBL/GenBank/DDBJ databases">
        <title>De Novo genome assembly of isolated myxobacteria.</title>
        <authorList>
            <person name="Stevens D.C."/>
        </authorList>
    </citation>
    <scope>NUCLEOTIDE SEQUENCE [LARGE SCALE GENOMIC DNA]</scope>
    <source>
        <strain evidence="3">SCPEA02</strain>
    </source>
</reference>
<gene>
    <name evidence="2" type="ORF">JY651_44585</name>
</gene>
<keyword evidence="1" id="KW-0732">Signal</keyword>
<name>A0ABX7NTB8_9BACT</name>
<feature type="signal peptide" evidence="1">
    <location>
        <begin position="1"/>
        <end position="22"/>
    </location>
</feature>
<protein>
    <recommendedName>
        <fullName evidence="4">Outer membrane protein beta-barrel domain-containing protein</fullName>
    </recommendedName>
</protein>
<organism evidence="2 3">
    <name type="scientific">Pyxidicoccus parkwayensis</name>
    <dbReference type="NCBI Taxonomy" id="2813578"/>
    <lineage>
        <taxon>Bacteria</taxon>
        <taxon>Pseudomonadati</taxon>
        <taxon>Myxococcota</taxon>
        <taxon>Myxococcia</taxon>
        <taxon>Myxococcales</taxon>
        <taxon>Cystobacterineae</taxon>
        <taxon>Myxococcaceae</taxon>
        <taxon>Pyxidicoccus</taxon>
    </lineage>
</organism>
<accession>A0ABX7NTB8</accession>
<evidence type="ECO:0000256" key="1">
    <source>
        <dbReference type="SAM" id="SignalP"/>
    </source>
</evidence>
<proteinExistence type="predicted"/>
<evidence type="ECO:0000313" key="3">
    <source>
        <dbReference type="Proteomes" id="UP000662747"/>
    </source>
</evidence>
<feature type="chain" id="PRO_5046169775" description="Outer membrane protein beta-barrel domain-containing protein" evidence="1">
    <location>
        <begin position="23"/>
        <end position="198"/>
    </location>
</feature>
<dbReference type="EMBL" id="CP071090">
    <property type="protein sequence ID" value="QSQ22140.1"/>
    <property type="molecule type" value="Genomic_DNA"/>
</dbReference>
<dbReference type="RefSeq" id="WP_206723717.1">
    <property type="nucleotide sequence ID" value="NZ_CP071090.1"/>
</dbReference>
<sequence>MRKLSKWVALAGVLCVGTEAMADGWRGYASLGAGVALDHLSGFHAKGATLHGYLGVEAPMGLSLGFLAEGAEMWGGDKQPVADDPSRLERSQFDYKAAGIEARVRFFRDKTLNPWIGARLSKSWSNPFTADDFGQLRRKKFETMSMAIRGGVDGWFNERWGLSVATAIQFCDMKFPEDIKDVCFKPIQSVIAGPVLRF</sequence>
<keyword evidence="3" id="KW-1185">Reference proteome</keyword>
<evidence type="ECO:0008006" key="4">
    <source>
        <dbReference type="Google" id="ProtNLM"/>
    </source>
</evidence>